<dbReference type="RefSeq" id="WP_241766160.1">
    <property type="nucleotide sequence ID" value="NZ_JFJN01000096.1"/>
</dbReference>
<evidence type="ECO:0000313" key="2">
    <source>
        <dbReference type="EMBL" id="EZH77254.1"/>
    </source>
</evidence>
<organism evidence="2 3">
    <name type="scientific">Ectopseudomonas composti</name>
    <dbReference type="NCBI Taxonomy" id="658457"/>
    <lineage>
        <taxon>Bacteria</taxon>
        <taxon>Pseudomonadati</taxon>
        <taxon>Pseudomonadota</taxon>
        <taxon>Gammaproteobacteria</taxon>
        <taxon>Pseudomonadales</taxon>
        <taxon>Pseudomonadaceae</taxon>
        <taxon>Ectopseudomonas</taxon>
    </lineage>
</organism>
<comment type="caution">
    <text evidence="2">The sequence shown here is derived from an EMBL/GenBank/DDBJ whole genome shotgun (WGS) entry which is preliminary data.</text>
</comment>
<gene>
    <name evidence="2" type="ORF">AU05_25320</name>
</gene>
<feature type="transmembrane region" description="Helical" evidence="1">
    <location>
        <begin position="78"/>
        <end position="101"/>
    </location>
</feature>
<sequence length="139" mass="15023">MAISIGAKWRGELSMGACSVANRDPGRFPRLKTLCNLALLLLQLITVAAYWGMVSARSSYMAISQELYPSSERLMNSWLADTLVSMPAMVVVGAIFVLSVAKEFAGLSKVRRIQLNALILGVLLVVLYMAVSPLYVAAA</sequence>
<feature type="transmembrane region" description="Helical" evidence="1">
    <location>
        <begin position="113"/>
        <end position="136"/>
    </location>
</feature>
<keyword evidence="3" id="KW-1185">Reference proteome</keyword>
<keyword evidence="1" id="KW-0812">Transmembrane</keyword>
<protein>
    <submittedName>
        <fullName evidence="2">Uncharacterized protein</fullName>
    </submittedName>
</protein>
<dbReference type="EMBL" id="JFJN01000096">
    <property type="protein sequence ID" value="EZH77254.1"/>
    <property type="molecule type" value="Genomic_DNA"/>
</dbReference>
<accession>A0ABN0S6Q1</accession>
<feature type="transmembrane region" description="Helical" evidence="1">
    <location>
        <begin position="33"/>
        <end position="53"/>
    </location>
</feature>
<evidence type="ECO:0000256" key="1">
    <source>
        <dbReference type="SAM" id="Phobius"/>
    </source>
</evidence>
<reference evidence="3" key="1">
    <citation type="journal article" date="2014" name="Genome Announc.">
        <title>Draft Genome Sequence of the algae degrading bacterium Pseudomonas mendocina AD6.</title>
        <authorList>
            <person name="Barney B.M."/>
            <person name="Lenneman E.M."/>
        </authorList>
    </citation>
    <scope>NUCLEOTIDE SEQUENCE [LARGE SCALE GENOMIC DNA]</scope>
    <source>
        <strain evidence="3">AD6</strain>
    </source>
</reference>
<evidence type="ECO:0000313" key="3">
    <source>
        <dbReference type="Proteomes" id="UP000023842"/>
    </source>
</evidence>
<keyword evidence="1" id="KW-1133">Transmembrane helix</keyword>
<keyword evidence="1" id="KW-0472">Membrane</keyword>
<name>A0ABN0S6Q1_9GAMM</name>
<proteinExistence type="predicted"/>
<dbReference type="Proteomes" id="UP000023842">
    <property type="component" value="Unassembled WGS sequence"/>
</dbReference>